<organism evidence="2 3">
    <name type="scientific">Apatococcus lobatus</name>
    <dbReference type="NCBI Taxonomy" id="904363"/>
    <lineage>
        <taxon>Eukaryota</taxon>
        <taxon>Viridiplantae</taxon>
        <taxon>Chlorophyta</taxon>
        <taxon>core chlorophytes</taxon>
        <taxon>Trebouxiophyceae</taxon>
        <taxon>Chlorellales</taxon>
        <taxon>Chlorellaceae</taxon>
        <taxon>Apatococcus</taxon>
    </lineage>
</organism>
<protein>
    <submittedName>
        <fullName evidence="2">Uncharacterized protein</fullName>
    </submittedName>
</protein>
<feature type="compositionally biased region" description="Polar residues" evidence="1">
    <location>
        <begin position="69"/>
        <end position="82"/>
    </location>
</feature>
<reference evidence="2 3" key="1">
    <citation type="journal article" date="2024" name="Nat. Commun.">
        <title>Phylogenomics reveals the evolutionary origins of lichenization in chlorophyte algae.</title>
        <authorList>
            <person name="Puginier C."/>
            <person name="Libourel C."/>
            <person name="Otte J."/>
            <person name="Skaloud P."/>
            <person name="Haon M."/>
            <person name="Grisel S."/>
            <person name="Petersen M."/>
            <person name="Berrin J.G."/>
            <person name="Delaux P.M."/>
            <person name="Dal Grande F."/>
            <person name="Keller J."/>
        </authorList>
    </citation>
    <scope>NUCLEOTIDE SEQUENCE [LARGE SCALE GENOMIC DNA]</scope>
    <source>
        <strain evidence="2 3">SAG 2145</strain>
    </source>
</reference>
<feature type="compositionally biased region" description="Basic and acidic residues" evidence="1">
    <location>
        <begin position="14"/>
        <end position="28"/>
    </location>
</feature>
<accession>A0AAW1QU42</accession>
<evidence type="ECO:0000256" key="1">
    <source>
        <dbReference type="SAM" id="MobiDB-lite"/>
    </source>
</evidence>
<comment type="caution">
    <text evidence="2">The sequence shown here is derived from an EMBL/GenBank/DDBJ whole genome shotgun (WGS) entry which is preliminary data.</text>
</comment>
<dbReference type="Proteomes" id="UP001438707">
    <property type="component" value="Unassembled WGS sequence"/>
</dbReference>
<sequence>MWWSPSTDQLAVHTHREFWERPAADAEHAGQPPVTTSNPGTSIADLPSEGAAKSASPHEGLPAREEGNPSDTLGSPSETGPASEQGLASEADVDDSMASVDDGLSDSYSDAGHGFQGQLWLLSPTSQKVDEVPCTPPGIPEAQWLGRCDWSPQGYLLLVRYGMSSAFLEGEGFSVLNPTTLEQVYSCRGPAEFVSWATNPPSRLVKPALSASITGTPALLDLSQREHGEWHVMKFDQSKLSHHLHLCISSDGSMLVGARRQGAGRNHAFHLPLADGAGGYVLPKLPIRSMHGAWMQWAPLPAAWPQIYAFVHWAEAGKRGKGKIFKPSNAAVSLVDSRKLSVLGSWTAKELSSLVKGRKLRGDETGEPQCVKWAPNGKHLAVLCTKCTLVMTFGKSS</sequence>
<dbReference type="EMBL" id="JALJOS010000026">
    <property type="protein sequence ID" value="KAK9825045.1"/>
    <property type="molecule type" value="Genomic_DNA"/>
</dbReference>
<dbReference type="AlphaFoldDB" id="A0AAW1QU42"/>
<evidence type="ECO:0000313" key="3">
    <source>
        <dbReference type="Proteomes" id="UP001438707"/>
    </source>
</evidence>
<name>A0AAW1QU42_9CHLO</name>
<dbReference type="SUPFAM" id="SSF50969">
    <property type="entry name" value="YVTN repeat-like/Quinoprotein amine dehydrogenase"/>
    <property type="match status" value="1"/>
</dbReference>
<keyword evidence="3" id="KW-1185">Reference proteome</keyword>
<dbReference type="InterPro" id="IPR011044">
    <property type="entry name" value="Quino_amine_DH_bsu"/>
</dbReference>
<proteinExistence type="predicted"/>
<feature type="region of interest" description="Disordered" evidence="1">
    <location>
        <begin position="1"/>
        <end position="109"/>
    </location>
</feature>
<gene>
    <name evidence="2" type="ORF">WJX74_003577</name>
</gene>
<evidence type="ECO:0000313" key="2">
    <source>
        <dbReference type="EMBL" id="KAK9825045.1"/>
    </source>
</evidence>